<evidence type="ECO:0000313" key="2">
    <source>
        <dbReference type="Proteomes" id="UP000010792"/>
    </source>
</evidence>
<dbReference type="EMBL" id="FO082820">
    <property type="protein sequence ID" value="CCF19149.1"/>
    <property type="molecule type" value="Genomic_DNA"/>
</dbReference>
<gene>
    <name evidence="1" type="ORF">NT26_1425</name>
</gene>
<dbReference type="AlphaFoldDB" id="L0NE64"/>
<dbReference type="Proteomes" id="UP000010792">
    <property type="component" value="Chromosome"/>
</dbReference>
<dbReference type="STRING" id="1125847.NT26_1425"/>
<dbReference type="KEGG" id="rht:NT26_1425"/>
<reference evidence="1 2" key="1">
    <citation type="journal article" date="2013" name="Genome Biol. Evol.">
        <title>Life in an arsenic-containing gold mine: genome and physiology of the autotrophic arsenite-oxidizing bacterium rhizobium sp. NT-26.</title>
        <authorList>
            <person name="Andres J."/>
            <person name="Arsene-Ploetze F."/>
            <person name="Barbe V."/>
            <person name="Brochier-Armanet C."/>
            <person name="Cleiss-Arnold J."/>
            <person name="Coppee J.Y."/>
            <person name="Dillies M.A."/>
            <person name="Geist"/>
            <person name="L"/>
            <person name="Joublin A."/>
            <person name="Koechler S."/>
            <person name="Lassalle F."/>
            <person name="Marchal M."/>
            <person name="Medigue C."/>
            <person name="Muller D."/>
            <person name="Nesme X."/>
            <person name="Plewniak F."/>
            <person name="Proux C."/>
            <person name="Ramirez-Bahena M.H."/>
            <person name="Schenowitz C."/>
            <person name="Sismeiro O."/>
            <person name="Vallenet D."/>
            <person name="Santini J.M."/>
            <person name="Bertin P.N."/>
        </authorList>
    </citation>
    <scope>NUCLEOTIDE SEQUENCE [LARGE SCALE GENOMIC DNA]</scope>
    <source>
        <strain evidence="1 2">NT-26</strain>
    </source>
</reference>
<keyword evidence="2" id="KW-1185">Reference proteome</keyword>
<sequence>MHGYMLCQFSHQRLPNTLNFAVSHWIALAGTFPDTGDLLSAPCRASFPMCCNPALSCRITSRLPSS</sequence>
<name>L0NE64_9HYPH</name>
<accession>L0NE64</accession>
<evidence type="ECO:0000313" key="1">
    <source>
        <dbReference type="EMBL" id="CCF19149.1"/>
    </source>
</evidence>
<protein>
    <submittedName>
        <fullName evidence="1">Uncharacterized protein</fullName>
    </submittedName>
</protein>
<organism evidence="1 2">
    <name type="scientific">Pseudorhizobium banfieldiae</name>
    <dbReference type="NCBI Taxonomy" id="1125847"/>
    <lineage>
        <taxon>Bacteria</taxon>
        <taxon>Pseudomonadati</taxon>
        <taxon>Pseudomonadota</taxon>
        <taxon>Alphaproteobacteria</taxon>
        <taxon>Hyphomicrobiales</taxon>
        <taxon>Rhizobiaceae</taxon>
        <taxon>Rhizobium/Agrobacterium group</taxon>
        <taxon>Pseudorhizobium</taxon>
    </lineage>
</organism>
<proteinExistence type="predicted"/>